<feature type="compositionally biased region" description="Polar residues" evidence="1">
    <location>
        <begin position="8"/>
        <end position="26"/>
    </location>
</feature>
<protein>
    <submittedName>
        <fullName evidence="2">Uncharacterized protein</fullName>
    </submittedName>
</protein>
<dbReference type="AlphaFoldDB" id="A0A5B0PQ29"/>
<name>A0A5B0PQ29_PUCGR</name>
<sequence>MTRDVVKSNISRPNVAVETNGNSSIPYTPRGLIHPLDPTHLLRPTPFIPFPFAASVHIRISTPQLHRPPPTLSPIIPQPESPFSFFN</sequence>
<dbReference type="Proteomes" id="UP000325313">
    <property type="component" value="Unassembled WGS sequence"/>
</dbReference>
<feature type="compositionally biased region" description="Pro residues" evidence="1">
    <location>
        <begin position="67"/>
        <end position="80"/>
    </location>
</feature>
<feature type="region of interest" description="Disordered" evidence="1">
    <location>
        <begin position="67"/>
        <end position="87"/>
    </location>
</feature>
<feature type="region of interest" description="Disordered" evidence="1">
    <location>
        <begin position="1"/>
        <end position="29"/>
    </location>
</feature>
<dbReference type="EMBL" id="VDEP01000337">
    <property type="protein sequence ID" value="KAA1102648.1"/>
    <property type="molecule type" value="Genomic_DNA"/>
</dbReference>
<proteinExistence type="predicted"/>
<comment type="caution">
    <text evidence="2">The sequence shown here is derived from an EMBL/GenBank/DDBJ whole genome shotgun (WGS) entry which is preliminary data.</text>
</comment>
<accession>A0A5B0PQ29</accession>
<gene>
    <name evidence="2" type="ORF">PGTUg99_028049</name>
</gene>
<organism evidence="2 3">
    <name type="scientific">Puccinia graminis f. sp. tritici</name>
    <dbReference type="NCBI Taxonomy" id="56615"/>
    <lineage>
        <taxon>Eukaryota</taxon>
        <taxon>Fungi</taxon>
        <taxon>Dikarya</taxon>
        <taxon>Basidiomycota</taxon>
        <taxon>Pucciniomycotina</taxon>
        <taxon>Pucciniomycetes</taxon>
        <taxon>Pucciniales</taxon>
        <taxon>Pucciniaceae</taxon>
        <taxon>Puccinia</taxon>
    </lineage>
</organism>
<evidence type="ECO:0000313" key="3">
    <source>
        <dbReference type="Proteomes" id="UP000325313"/>
    </source>
</evidence>
<reference evidence="2 3" key="1">
    <citation type="submission" date="2019-05" db="EMBL/GenBank/DDBJ databases">
        <title>Emergence of the Ug99 lineage of the wheat stem rust pathogen through somatic hybridization.</title>
        <authorList>
            <person name="Li F."/>
            <person name="Upadhyaya N.M."/>
            <person name="Sperschneider J."/>
            <person name="Matny O."/>
            <person name="Nguyen-Phuc H."/>
            <person name="Mago R."/>
            <person name="Raley C."/>
            <person name="Miller M.E."/>
            <person name="Silverstein K.A.T."/>
            <person name="Henningsen E."/>
            <person name="Hirsch C.D."/>
            <person name="Visser B."/>
            <person name="Pretorius Z.A."/>
            <person name="Steffenson B.J."/>
            <person name="Schwessinger B."/>
            <person name="Dodds P.N."/>
            <person name="Figueroa M."/>
        </authorList>
    </citation>
    <scope>NUCLEOTIDE SEQUENCE [LARGE SCALE GENOMIC DNA]</scope>
    <source>
        <strain evidence="2 3">Ug99</strain>
    </source>
</reference>
<evidence type="ECO:0000256" key="1">
    <source>
        <dbReference type="SAM" id="MobiDB-lite"/>
    </source>
</evidence>
<evidence type="ECO:0000313" key="2">
    <source>
        <dbReference type="EMBL" id="KAA1102648.1"/>
    </source>
</evidence>